<gene>
    <name evidence="3" type="ORF">EYC80_008681</name>
</gene>
<comment type="caution">
    <text evidence="3">The sequence shown here is derived from an EMBL/GenBank/DDBJ whole genome shotgun (WGS) entry which is preliminary data.</text>
</comment>
<dbReference type="GO" id="GO:0016616">
    <property type="term" value="F:oxidoreductase activity, acting on the CH-OH group of donors, NAD or NADP as acceptor"/>
    <property type="evidence" value="ECO:0007669"/>
    <property type="project" value="TreeGrafter"/>
</dbReference>
<comment type="similarity">
    <text evidence="1">Belongs to the short-chain dehydrogenases/reductases (SDR) family.</text>
</comment>
<dbReference type="Pfam" id="PF13561">
    <property type="entry name" value="adh_short_C2"/>
    <property type="match status" value="1"/>
</dbReference>
<protein>
    <submittedName>
        <fullName evidence="3">Uncharacterized protein</fullName>
    </submittedName>
</protein>
<proteinExistence type="inferred from homology"/>
<dbReference type="Gene3D" id="3.40.50.720">
    <property type="entry name" value="NAD(P)-binding Rossmann-like Domain"/>
    <property type="match status" value="1"/>
</dbReference>
<organism evidence="3 4">
    <name type="scientific">Monilinia laxa</name>
    <name type="common">Brown rot fungus</name>
    <name type="synonym">Sclerotinia laxa</name>
    <dbReference type="NCBI Taxonomy" id="61186"/>
    <lineage>
        <taxon>Eukaryota</taxon>
        <taxon>Fungi</taxon>
        <taxon>Dikarya</taxon>
        <taxon>Ascomycota</taxon>
        <taxon>Pezizomycotina</taxon>
        <taxon>Leotiomycetes</taxon>
        <taxon>Helotiales</taxon>
        <taxon>Sclerotiniaceae</taxon>
        <taxon>Monilinia</taxon>
    </lineage>
</organism>
<name>A0A5N6K129_MONLA</name>
<evidence type="ECO:0000313" key="4">
    <source>
        <dbReference type="Proteomes" id="UP000326757"/>
    </source>
</evidence>
<dbReference type="InterPro" id="IPR036291">
    <property type="entry name" value="NAD(P)-bd_dom_sf"/>
</dbReference>
<dbReference type="AlphaFoldDB" id="A0A5N6K129"/>
<dbReference type="Proteomes" id="UP000326757">
    <property type="component" value="Unassembled WGS sequence"/>
</dbReference>
<keyword evidence="2" id="KW-0560">Oxidoreductase</keyword>
<dbReference type="SUPFAM" id="SSF51735">
    <property type="entry name" value="NAD(P)-binding Rossmann-fold domains"/>
    <property type="match status" value="1"/>
</dbReference>
<reference evidence="3 4" key="1">
    <citation type="submission" date="2019-06" db="EMBL/GenBank/DDBJ databases">
        <title>Genome Sequence of the Brown Rot Fungal Pathogen Monilinia laxa.</title>
        <authorList>
            <person name="De Miccolis Angelini R.M."/>
            <person name="Landi L."/>
            <person name="Abate D."/>
            <person name="Pollastro S."/>
            <person name="Romanazzi G."/>
            <person name="Faretra F."/>
        </authorList>
    </citation>
    <scope>NUCLEOTIDE SEQUENCE [LARGE SCALE GENOMIC DNA]</scope>
    <source>
        <strain evidence="3 4">Mlax316</strain>
    </source>
</reference>
<dbReference type="PRINTS" id="PR00081">
    <property type="entry name" value="GDHRDH"/>
</dbReference>
<accession>A0A5N6K129</accession>
<sequence length="158" mass="17131">MGVEYWTQAGRGGRVICLSSIAGHLIVMETPLYHASKFAVTGFVRSLASLEELGIRVAAVAPALVLSPIWSQQPDKMRMLTRDQKWIPAETVAEAILELLTREEYVGGTILEVSGGGSRVVKMIGDEGPAFEPGFMIGNLGGYKEEIHQKLRAGKMGM</sequence>
<dbReference type="EMBL" id="VIGI01000009">
    <property type="protein sequence ID" value="KAB8295860.1"/>
    <property type="molecule type" value="Genomic_DNA"/>
</dbReference>
<dbReference type="OrthoDB" id="5296at2759"/>
<dbReference type="PANTHER" id="PTHR44229:SF4">
    <property type="entry name" value="15-HYDROXYPROSTAGLANDIN DEHYDROGENASE [NAD(+)]"/>
    <property type="match status" value="1"/>
</dbReference>
<evidence type="ECO:0000256" key="1">
    <source>
        <dbReference type="ARBA" id="ARBA00006484"/>
    </source>
</evidence>
<evidence type="ECO:0000313" key="3">
    <source>
        <dbReference type="EMBL" id="KAB8295860.1"/>
    </source>
</evidence>
<dbReference type="InterPro" id="IPR002347">
    <property type="entry name" value="SDR_fam"/>
</dbReference>
<evidence type="ECO:0000256" key="2">
    <source>
        <dbReference type="ARBA" id="ARBA00023002"/>
    </source>
</evidence>
<dbReference type="PANTHER" id="PTHR44229">
    <property type="entry name" value="15-HYDROXYPROSTAGLANDIN DEHYDROGENASE [NAD(+)]"/>
    <property type="match status" value="1"/>
</dbReference>
<dbReference type="GO" id="GO:0005737">
    <property type="term" value="C:cytoplasm"/>
    <property type="evidence" value="ECO:0007669"/>
    <property type="project" value="TreeGrafter"/>
</dbReference>
<keyword evidence="4" id="KW-1185">Reference proteome</keyword>